<feature type="transmembrane region" description="Helical" evidence="8">
    <location>
        <begin position="280"/>
        <end position="303"/>
    </location>
</feature>
<dbReference type="InterPro" id="IPR039672">
    <property type="entry name" value="MFS_2"/>
</dbReference>
<reference evidence="10" key="1">
    <citation type="submission" date="2020-09" db="EMBL/GenBank/DDBJ databases">
        <title>Sphingomonas sp., a new species isolated from pork steak.</title>
        <authorList>
            <person name="Heidler von Heilborn D."/>
        </authorList>
    </citation>
    <scope>NUCLEOTIDE SEQUENCE [LARGE SCALE GENOMIC DNA]</scope>
</reference>
<feature type="transmembrane region" description="Helical" evidence="8">
    <location>
        <begin position="101"/>
        <end position="120"/>
    </location>
</feature>
<dbReference type="GO" id="GO:0008643">
    <property type="term" value="P:carbohydrate transport"/>
    <property type="evidence" value="ECO:0007669"/>
    <property type="project" value="InterPro"/>
</dbReference>
<feature type="transmembrane region" description="Helical" evidence="8">
    <location>
        <begin position="204"/>
        <end position="223"/>
    </location>
</feature>
<comment type="similarity">
    <text evidence="2">Belongs to the sodium:galactoside symporter (TC 2.A.2) family.</text>
</comment>
<dbReference type="Gene3D" id="1.20.1250.20">
    <property type="entry name" value="MFS general substrate transporter like domains"/>
    <property type="match status" value="2"/>
</dbReference>
<dbReference type="PANTHER" id="PTHR11328:SF24">
    <property type="entry name" value="MAJOR FACILITATOR SUPERFAMILY (MFS) PROFILE DOMAIN-CONTAINING PROTEIN"/>
    <property type="match status" value="1"/>
</dbReference>
<dbReference type="Pfam" id="PF13347">
    <property type="entry name" value="MFS_2"/>
    <property type="match status" value="1"/>
</dbReference>
<dbReference type="PANTHER" id="PTHR11328">
    <property type="entry name" value="MAJOR FACILITATOR SUPERFAMILY DOMAIN-CONTAINING PROTEIN"/>
    <property type="match status" value="1"/>
</dbReference>
<dbReference type="KEGG" id="sari:H5J25_02795"/>
<dbReference type="EMBL" id="CP061035">
    <property type="protein sequence ID" value="QQV77727.1"/>
    <property type="molecule type" value="Genomic_DNA"/>
</dbReference>
<keyword evidence="7 8" id="KW-0472">Membrane</keyword>
<dbReference type="PROSITE" id="PS00872">
    <property type="entry name" value="NA_GALACTOSIDE_SYMP"/>
    <property type="match status" value="1"/>
</dbReference>
<keyword evidence="10" id="KW-1185">Reference proteome</keyword>
<dbReference type="GO" id="GO:0006814">
    <property type="term" value="P:sodium ion transport"/>
    <property type="evidence" value="ECO:0007669"/>
    <property type="project" value="InterPro"/>
</dbReference>
<feature type="transmembrane region" description="Helical" evidence="8">
    <location>
        <begin position="252"/>
        <end position="274"/>
    </location>
</feature>
<accession>A0A974S4M0</accession>
<evidence type="ECO:0000256" key="4">
    <source>
        <dbReference type="ARBA" id="ARBA00022475"/>
    </source>
</evidence>
<feature type="transmembrane region" description="Helical" evidence="8">
    <location>
        <begin position="422"/>
        <end position="445"/>
    </location>
</feature>
<evidence type="ECO:0000256" key="1">
    <source>
        <dbReference type="ARBA" id="ARBA00004651"/>
    </source>
</evidence>
<name>A0A974S4M0_9SPHN</name>
<keyword evidence="5 8" id="KW-0812">Transmembrane</keyword>
<gene>
    <name evidence="9" type="ORF">H5J25_02795</name>
</gene>
<proteinExistence type="inferred from homology"/>
<keyword evidence="4" id="KW-1003">Cell membrane</keyword>
<evidence type="ECO:0000256" key="3">
    <source>
        <dbReference type="ARBA" id="ARBA00022448"/>
    </source>
</evidence>
<evidence type="ECO:0000256" key="7">
    <source>
        <dbReference type="ARBA" id="ARBA00023136"/>
    </source>
</evidence>
<evidence type="ECO:0000256" key="2">
    <source>
        <dbReference type="ARBA" id="ARBA00009617"/>
    </source>
</evidence>
<evidence type="ECO:0000313" key="10">
    <source>
        <dbReference type="Proteomes" id="UP000595894"/>
    </source>
</evidence>
<feature type="transmembrane region" description="Helical" evidence="8">
    <location>
        <begin position="166"/>
        <end position="184"/>
    </location>
</feature>
<feature type="transmembrane region" description="Helical" evidence="8">
    <location>
        <begin position="315"/>
        <end position="333"/>
    </location>
</feature>
<dbReference type="InterPro" id="IPR036259">
    <property type="entry name" value="MFS_trans_sf"/>
</dbReference>
<dbReference type="Proteomes" id="UP000595894">
    <property type="component" value="Chromosome"/>
</dbReference>
<feature type="transmembrane region" description="Helical" evidence="8">
    <location>
        <begin position="380"/>
        <end position="402"/>
    </location>
</feature>
<feature type="transmembrane region" description="Helical" evidence="8">
    <location>
        <begin position="58"/>
        <end position="80"/>
    </location>
</feature>
<comment type="subcellular location">
    <subcellularLocation>
        <location evidence="1">Cell membrane</location>
        <topology evidence="1">Multi-pass membrane protein</topology>
    </subcellularLocation>
</comment>
<sequence>MRGTTRFNARSIASALERIDMIDDGARLSPARLIGFTSPAVPVAAIGLPFIVHLPPYYVSELGLGLGTVGLIFLLVRAIDLPLDPLLGHFIDRTDGRIGRFRPWLLGGGLIMIVAAYLVFMARPGITPVTAFAALMMLYAGLSSFQLSHFAWASTLSADYDQRSRIFGWLQTMAVFGMILVLLLPPLASWALGTKSAASGVHAMGWFVIATVPVSVLLVIATTREPSRKVTHREPRLRDVTELFRNPLMMRLLLADMLAGIAPGITGSLFIFYFEHRLGFGASVASLLLLVYFVAGMIAAPLWMRLAVRIGKHQAATAAALTFCVTNGAVVLLPTNDMASAVVGMAFAGLPYAAFPFLMRAMLADVIDVDRLATGMDRTGLFSAVLTTTSKVAHAVPIGIIYPILGLIGFNGKTGTTNTPEAIAGLVVLFVGAPVLVMLAAAWVVSRWPHGAREHAAVQAALAERAASAEMPSAQYSSAAPNAAYAT</sequence>
<organism evidence="9 10">
    <name type="scientific">Sphingomonas aliaeris</name>
    <dbReference type="NCBI Taxonomy" id="2759526"/>
    <lineage>
        <taxon>Bacteria</taxon>
        <taxon>Pseudomonadati</taxon>
        <taxon>Pseudomonadota</taxon>
        <taxon>Alphaproteobacteria</taxon>
        <taxon>Sphingomonadales</taxon>
        <taxon>Sphingomonadaceae</taxon>
        <taxon>Sphingomonas</taxon>
    </lineage>
</organism>
<evidence type="ECO:0000256" key="6">
    <source>
        <dbReference type="ARBA" id="ARBA00022989"/>
    </source>
</evidence>
<evidence type="ECO:0000313" key="9">
    <source>
        <dbReference type="EMBL" id="QQV77727.1"/>
    </source>
</evidence>
<dbReference type="SUPFAM" id="SSF103473">
    <property type="entry name" value="MFS general substrate transporter"/>
    <property type="match status" value="1"/>
</dbReference>
<evidence type="ECO:0000256" key="8">
    <source>
        <dbReference type="SAM" id="Phobius"/>
    </source>
</evidence>
<keyword evidence="3" id="KW-0813">Transport</keyword>
<dbReference type="GO" id="GO:0005886">
    <property type="term" value="C:plasma membrane"/>
    <property type="evidence" value="ECO:0007669"/>
    <property type="project" value="UniProtKB-SubCell"/>
</dbReference>
<feature type="transmembrane region" description="Helical" evidence="8">
    <location>
        <begin position="339"/>
        <end position="359"/>
    </location>
</feature>
<evidence type="ECO:0000256" key="5">
    <source>
        <dbReference type="ARBA" id="ARBA00022692"/>
    </source>
</evidence>
<dbReference type="InterPro" id="IPR018043">
    <property type="entry name" value="Na/Gal_symport_CS"/>
</dbReference>
<feature type="transmembrane region" description="Helical" evidence="8">
    <location>
        <begin position="33"/>
        <end position="52"/>
    </location>
</feature>
<keyword evidence="6 8" id="KW-1133">Transmembrane helix</keyword>
<dbReference type="AlphaFoldDB" id="A0A974S4M0"/>
<protein>
    <submittedName>
        <fullName evidence="9">MFS transporter</fullName>
    </submittedName>
</protein>
<dbReference type="GO" id="GO:0015293">
    <property type="term" value="F:symporter activity"/>
    <property type="evidence" value="ECO:0007669"/>
    <property type="project" value="InterPro"/>
</dbReference>
<feature type="transmembrane region" description="Helical" evidence="8">
    <location>
        <begin position="126"/>
        <end position="145"/>
    </location>
</feature>